<evidence type="ECO:0000313" key="2">
    <source>
        <dbReference type="EMBL" id="WAR01897.1"/>
    </source>
</evidence>
<gene>
    <name evidence="2" type="ORF">MAR_008455</name>
</gene>
<sequence length="87" mass="9974">MEDRPLKGIKKGKSSDEELSVHVCEVLDQLGYSQTMVKHRRESWREEPAKWNEKGQNPTVITAGSKGEGFTPPYESDTDRVFQDNYT</sequence>
<reference evidence="2" key="1">
    <citation type="submission" date="2022-11" db="EMBL/GenBank/DDBJ databases">
        <title>Centuries of genome instability and evolution in soft-shell clam transmissible cancer (bioRxiv).</title>
        <authorList>
            <person name="Hart S.F.M."/>
            <person name="Yonemitsu M.A."/>
            <person name="Giersch R.M."/>
            <person name="Beal B.F."/>
            <person name="Arriagada G."/>
            <person name="Davis B.W."/>
            <person name="Ostrander E.A."/>
            <person name="Goff S.P."/>
            <person name="Metzger M.J."/>
        </authorList>
    </citation>
    <scope>NUCLEOTIDE SEQUENCE</scope>
    <source>
        <strain evidence="2">MELC-2E11</strain>
        <tissue evidence="2">Siphon/mantle</tissue>
    </source>
</reference>
<organism evidence="2 3">
    <name type="scientific">Mya arenaria</name>
    <name type="common">Soft-shell clam</name>
    <dbReference type="NCBI Taxonomy" id="6604"/>
    <lineage>
        <taxon>Eukaryota</taxon>
        <taxon>Metazoa</taxon>
        <taxon>Spiralia</taxon>
        <taxon>Lophotrochozoa</taxon>
        <taxon>Mollusca</taxon>
        <taxon>Bivalvia</taxon>
        <taxon>Autobranchia</taxon>
        <taxon>Heteroconchia</taxon>
        <taxon>Euheterodonta</taxon>
        <taxon>Imparidentia</taxon>
        <taxon>Neoheterodontei</taxon>
        <taxon>Myida</taxon>
        <taxon>Myoidea</taxon>
        <taxon>Myidae</taxon>
        <taxon>Mya</taxon>
    </lineage>
</organism>
<dbReference type="EMBL" id="CP111015">
    <property type="protein sequence ID" value="WAR01897.1"/>
    <property type="molecule type" value="Genomic_DNA"/>
</dbReference>
<keyword evidence="3" id="KW-1185">Reference proteome</keyword>
<protein>
    <submittedName>
        <fullName evidence="2">Uncharacterized protein</fullName>
    </submittedName>
</protein>
<evidence type="ECO:0000313" key="3">
    <source>
        <dbReference type="Proteomes" id="UP001164746"/>
    </source>
</evidence>
<proteinExistence type="predicted"/>
<feature type="region of interest" description="Disordered" evidence="1">
    <location>
        <begin position="46"/>
        <end position="87"/>
    </location>
</feature>
<feature type="non-terminal residue" evidence="2">
    <location>
        <position position="1"/>
    </location>
</feature>
<feature type="compositionally biased region" description="Basic and acidic residues" evidence="1">
    <location>
        <begin position="77"/>
        <end position="87"/>
    </location>
</feature>
<evidence type="ECO:0000256" key="1">
    <source>
        <dbReference type="SAM" id="MobiDB-lite"/>
    </source>
</evidence>
<accession>A0ABY7DW22</accession>
<name>A0ABY7DW22_MYAAR</name>
<dbReference type="Proteomes" id="UP001164746">
    <property type="component" value="Chromosome 4"/>
</dbReference>